<sequence>MAINHAAIILIVCGVLAIAAILAGTGIFLWLDRRRTRRIQQLTVTAKGKDRDVDTMPGEVASTSMGPVPVTDAAPPEGHNSELQLTEHHFPPPSYRPRRFSAYPTPPDSIQEYGIELSPPATPPVSNKTSKAPQSIPWGRQAMNARKSTARNPDDATGPPPPSIKWQTSRDRVSAVSARSGSGKAVDISPPTARLPSSQRTQASSAQTAPFDLHDFPLPPIPIITADPQSAPPVLGADRDREHRRASTLYEPRESAYSRRSFVQGGSWQSPPPSARRQPQPRRAATAPMDGLEALKLARKGSHLDIPLSAMGGGNLDFRRREMQRQRSS</sequence>
<evidence type="ECO:0000313" key="3">
    <source>
        <dbReference type="EMBL" id="PIL28500.1"/>
    </source>
</evidence>
<dbReference type="AlphaFoldDB" id="A0A2G8S402"/>
<keyword evidence="4" id="KW-1185">Reference proteome</keyword>
<reference evidence="3 4" key="1">
    <citation type="journal article" date="2015" name="Sci. Rep.">
        <title>Chromosome-level genome map provides insights into diverse defense mechanisms in the medicinal fungus Ganoderma sinense.</title>
        <authorList>
            <person name="Zhu Y."/>
            <person name="Xu J."/>
            <person name="Sun C."/>
            <person name="Zhou S."/>
            <person name="Xu H."/>
            <person name="Nelson D.R."/>
            <person name="Qian J."/>
            <person name="Song J."/>
            <person name="Luo H."/>
            <person name="Xiang L."/>
            <person name="Li Y."/>
            <person name="Xu Z."/>
            <person name="Ji A."/>
            <person name="Wang L."/>
            <person name="Lu S."/>
            <person name="Hayward A."/>
            <person name="Sun W."/>
            <person name="Li X."/>
            <person name="Schwartz D.C."/>
            <person name="Wang Y."/>
            <person name="Chen S."/>
        </authorList>
    </citation>
    <scope>NUCLEOTIDE SEQUENCE [LARGE SCALE GENOMIC DNA]</scope>
    <source>
        <strain evidence="3 4">ZZ0214-1</strain>
    </source>
</reference>
<feature type="compositionally biased region" description="Low complexity" evidence="1">
    <location>
        <begin position="275"/>
        <end position="287"/>
    </location>
</feature>
<proteinExistence type="predicted"/>
<feature type="compositionally biased region" description="Basic and acidic residues" evidence="1">
    <location>
        <begin position="317"/>
        <end position="329"/>
    </location>
</feature>
<dbReference type="OrthoDB" id="10469446at2759"/>
<accession>A0A2G8S402</accession>
<dbReference type="Proteomes" id="UP000230002">
    <property type="component" value="Unassembled WGS sequence"/>
</dbReference>
<organism evidence="3 4">
    <name type="scientific">Ganoderma sinense ZZ0214-1</name>
    <dbReference type="NCBI Taxonomy" id="1077348"/>
    <lineage>
        <taxon>Eukaryota</taxon>
        <taxon>Fungi</taxon>
        <taxon>Dikarya</taxon>
        <taxon>Basidiomycota</taxon>
        <taxon>Agaricomycotina</taxon>
        <taxon>Agaricomycetes</taxon>
        <taxon>Polyporales</taxon>
        <taxon>Polyporaceae</taxon>
        <taxon>Ganoderma</taxon>
    </lineage>
</organism>
<name>A0A2G8S402_9APHY</name>
<feature type="compositionally biased region" description="Low complexity" evidence="1">
    <location>
        <begin position="174"/>
        <end position="186"/>
    </location>
</feature>
<gene>
    <name evidence="3" type="ORF">GSI_08538</name>
</gene>
<keyword evidence="2" id="KW-0472">Membrane</keyword>
<protein>
    <submittedName>
        <fullName evidence="3">Uncharacterized protein</fullName>
    </submittedName>
</protein>
<feature type="region of interest" description="Disordered" evidence="1">
    <location>
        <begin position="301"/>
        <end position="329"/>
    </location>
</feature>
<feature type="transmembrane region" description="Helical" evidence="2">
    <location>
        <begin position="6"/>
        <end position="31"/>
    </location>
</feature>
<evidence type="ECO:0000256" key="2">
    <source>
        <dbReference type="SAM" id="Phobius"/>
    </source>
</evidence>
<feature type="compositionally biased region" description="Polar residues" evidence="1">
    <location>
        <begin position="124"/>
        <end position="133"/>
    </location>
</feature>
<dbReference type="EMBL" id="AYKW01000023">
    <property type="protein sequence ID" value="PIL28500.1"/>
    <property type="molecule type" value="Genomic_DNA"/>
</dbReference>
<feature type="region of interest" description="Disordered" evidence="1">
    <location>
        <begin position="50"/>
        <end position="287"/>
    </location>
</feature>
<evidence type="ECO:0000313" key="4">
    <source>
        <dbReference type="Proteomes" id="UP000230002"/>
    </source>
</evidence>
<keyword evidence="2" id="KW-0812">Transmembrane</keyword>
<comment type="caution">
    <text evidence="3">The sequence shown here is derived from an EMBL/GenBank/DDBJ whole genome shotgun (WGS) entry which is preliminary data.</text>
</comment>
<evidence type="ECO:0000256" key="1">
    <source>
        <dbReference type="SAM" id="MobiDB-lite"/>
    </source>
</evidence>
<keyword evidence="2" id="KW-1133">Transmembrane helix</keyword>
<feature type="compositionally biased region" description="Basic and acidic residues" evidence="1">
    <location>
        <begin position="237"/>
        <end position="257"/>
    </location>
</feature>
<feature type="compositionally biased region" description="Low complexity" evidence="1">
    <location>
        <begin position="197"/>
        <end position="209"/>
    </location>
</feature>